<dbReference type="InterPro" id="IPR001509">
    <property type="entry name" value="Epimerase_deHydtase"/>
</dbReference>
<comment type="caution">
    <text evidence="2">The sequence shown here is derived from an EMBL/GenBank/DDBJ whole genome shotgun (WGS) entry which is preliminary data.</text>
</comment>
<dbReference type="Gene3D" id="3.40.50.720">
    <property type="entry name" value="NAD(P)-binding Rossmann-like Domain"/>
    <property type="match status" value="1"/>
</dbReference>
<dbReference type="Pfam" id="PF01370">
    <property type="entry name" value="Epimerase"/>
    <property type="match status" value="1"/>
</dbReference>
<evidence type="ECO:0000313" key="2">
    <source>
        <dbReference type="EMBL" id="MEE2036293.1"/>
    </source>
</evidence>
<organism evidence="2 3">
    <name type="scientific">Nocardiopsis codii</name>
    <dbReference type="NCBI Taxonomy" id="3065942"/>
    <lineage>
        <taxon>Bacteria</taxon>
        <taxon>Bacillati</taxon>
        <taxon>Actinomycetota</taxon>
        <taxon>Actinomycetes</taxon>
        <taxon>Streptosporangiales</taxon>
        <taxon>Nocardiopsidaceae</taxon>
        <taxon>Nocardiopsis</taxon>
    </lineage>
</organism>
<keyword evidence="3" id="KW-1185">Reference proteome</keyword>
<accession>A0ABU7K229</accession>
<dbReference type="SUPFAM" id="SSF51735">
    <property type="entry name" value="NAD(P)-binding Rossmann-fold domains"/>
    <property type="match status" value="1"/>
</dbReference>
<gene>
    <name evidence="2" type="ORF">Q8791_03545</name>
</gene>
<dbReference type="EMBL" id="JAUZMY010000002">
    <property type="protein sequence ID" value="MEE2036293.1"/>
    <property type="molecule type" value="Genomic_DNA"/>
</dbReference>
<sequence>MTNPTVLVTGATGTVGSALSPALKARGATVRAMIRSPFKAVPGVENVVTDLTGAPARDIADFAHDHAGAFTRG</sequence>
<evidence type="ECO:0000313" key="3">
    <source>
        <dbReference type="Proteomes" id="UP001356095"/>
    </source>
</evidence>
<dbReference type="RefSeq" id="WP_330090080.1">
    <property type="nucleotide sequence ID" value="NZ_JAUZMY010000002.1"/>
</dbReference>
<name>A0ABU7K229_9ACTN</name>
<reference evidence="2 3" key="1">
    <citation type="submission" date="2023-08" db="EMBL/GenBank/DDBJ databases">
        <authorList>
            <person name="Girao M."/>
            <person name="Carvalho M.F."/>
        </authorList>
    </citation>
    <scope>NUCLEOTIDE SEQUENCE [LARGE SCALE GENOMIC DNA]</scope>
    <source>
        <strain evidence="2 3">CT-R113</strain>
    </source>
</reference>
<evidence type="ECO:0000259" key="1">
    <source>
        <dbReference type="Pfam" id="PF01370"/>
    </source>
</evidence>
<dbReference type="Proteomes" id="UP001356095">
    <property type="component" value="Unassembled WGS sequence"/>
</dbReference>
<dbReference type="InterPro" id="IPR036291">
    <property type="entry name" value="NAD(P)-bd_dom_sf"/>
</dbReference>
<proteinExistence type="predicted"/>
<protein>
    <submittedName>
        <fullName evidence="2">NAD-dependent epimerase/dehydratase family protein</fullName>
    </submittedName>
</protein>
<feature type="domain" description="NAD-dependent epimerase/dehydratase" evidence="1">
    <location>
        <begin position="6"/>
        <end position="54"/>
    </location>
</feature>